<evidence type="ECO:0000256" key="3">
    <source>
        <dbReference type="ARBA" id="ARBA00022448"/>
    </source>
</evidence>
<feature type="domain" description="ABC transmembrane type-1" evidence="10">
    <location>
        <begin position="87"/>
        <end position="374"/>
    </location>
</feature>
<dbReference type="InterPro" id="IPR000515">
    <property type="entry name" value="MetI-like"/>
</dbReference>
<protein>
    <submittedName>
        <fullName evidence="11">ABC transporter permease protein</fullName>
    </submittedName>
</protein>
<evidence type="ECO:0000256" key="2">
    <source>
        <dbReference type="ARBA" id="ARBA00010072"/>
    </source>
</evidence>
<dbReference type="NCBIfam" id="TIGR01726">
    <property type="entry name" value="HEQRo_perm_3TM"/>
    <property type="match status" value="1"/>
</dbReference>
<evidence type="ECO:0000256" key="9">
    <source>
        <dbReference type="RuleBase" id="RU363032"/>
    </source>
</evidence>
<dbReference type="RefSeq" id="WP_014275886.1">
    <property type="nucleotide sequence ID" value="NZ_BIMW01000177.1"/>
</dbReference>
<keyword evidence="3 9" id="KW-0813">Transport</keyword>
<feature type="transmembrane region" description="Helical" evidence="9">
    <location>
        <begin position="53"/>
        <end position="73"/>
    </location>
</feature>
<gene>
    <name evidence="11" type="ORF">NIES46_43480</name>
</gene>
<keyword evidence="4" id="KW-1003">Cell membrane</keyword>
<evidence type="ECO:0000256" key="5">
    <source>
        <dbReference type="ARBA" id="ARBA00022692"/>
    </source>
</evidence>
<feature type="transmembrane region" description="Helical" evidence="9">
    <location>
        <begin position="21"/>
        <end position="41"/>
    </location>
</feature>
<evidence type="ECO:0000259" key="10">
    <source>
        <dbReference type="PROSITE" id="PS50928"/>
    </source>
</evidence>
<dbReference type="PANTHER" id="PTHR30614:SF37">
    <property type="entry name" value="AMINO-ACID ABC TRANSPORTER PERMEASE PROTEIN YHDX-RELATED"/>
    <property type="match status" value="1"/>
</dbReference>
<evidence type="ECO:0000256" key="7">
    <source>
        <dbReference type="ARBA" id="ARBA00022989"/>
    </source>
</evidence>
<keyword evidence="6" id="KW-0029">Amino-acid transport</keyword>
<dbReference type="SUPFAM" id="SSF161098">
    <property type="entry name" value="MetI-like"/>
    <property type="match status" value="2"/>
</dbReference>
<feature type="transmembrane region" description="Helical" evidence="9">
    <location>
        <begin position="173"/>
        <end position="195"/>
    </location>
</feature>
<accession>A0A5M3TFE7</accession>
<reference evidence="11 12" key="1">
    <citation type="journal article" date="2019" name="J Genomics">
        <title>The Draft Genome of a Hydrogen-producing Cyanobacterium, Arthrospira platensis NIES-46.</title>
        <authorList>
            <person name="Suzuki S."/>
            <person name="Yamaguchi H."/>
            <person name="Kawachi M."/>
        </authorList>
    </citation>
    <scope>NUCLEOTIDE SEQUENCE [LARGE SCALE GENOMIC DNA]</scope>
    <source>
        <strain evidence="11 12">NIES-46</strain>
    </source>
</reference>
<proteinExistence type="inferred from homology"/>
<feature type="transmembrane region" description="Helical" evidence="9">
    <location>
        <begin position="359"/>
        <end position="381"/>
    </location>
</feature>
<dbReference type="InterPro" id="IPR010065">
    <property type="entry name" value="AA_ABC_transptr_permease_3TM"/>
</dbReference>
<feature type="transmembrane region" description="Helical" evidence="9">
    <location>
        <begin position="255"/>
        <end position="275"/>
    </location>
</feature>
<feature type="transmembrane region" description="Helical" evidence="9">
    <location>
        <begin position="135"/>
        <end position="153"/>
    </location>
</feature>
<comment type="similarity">
    <text evidence="2">Belongs to the binding-protein-dependent transport system permease family. HisMQ subfamily.</text>
</comment>
<evidence type="ECO:0000313" key="12">
    <source>
        <dbReference type="Proteomes" id="UP000326169"/>
    </source>
</evidence>
<dbReference type="Proteomes" id="UP000326169">
    <property type="component" value="Unassembled WGS sequence"/>
</dbReference>
<dbReference type="Gene3D" id="1.10.3720.10">
    <property type="entry name" value="MetI-like"/>
    <property type="match status" value="1"/>
</dbReference>
<dbReference type="InterPro" id="IPR035906">
    <property type="entry name" value="MetI-like_sf"/>
</dbReference>
<sequence>MTTNPNQPKIPLWRDDRFGKIAFQVIILVIVIAIISIFTMNLNQNLQRSGIRFGFGFLNSTAGFAIGESIIPYQPTDPYRQVLLAGLVNTLRVMFFGIILTTIVGIIAGISYFSSNWLVRQIGLVYVEIVRNTPLLLQLLFWYGIFLQLPSVSDRLGVFDAIFLTQRGIFIPWPSSSLIWVWLGFLVIAAIASFWIWKQRTKIMVEKGASGQPQLIALGIIALVSLLIILFGFGWEVPAITGTENNPVLRGGLRLTIEFSALLVGLVFYTAAYIAEIVRAGIQSVAKGQWEAARSLGLKPGLVMRLVVFPQALRVIIPPLNSQYLNLAKNSSLAIAVAYADLYNVANTTFNQSGRAVEVMVIIMATYLTINLIISLFMNFLNRRVQLQER</sequence>
<evidence type="ECO:0000256" key="1">
    <source>
        <dbReference type="ARBA" id="ARBA00004651"/>
    </source>
</evidence>
<dbReference type="PANTHER" id="PTHR30614">
    <property type="entry name" value="MEMBRANE COMPONENT OF AMINO ACID ABC TRANSPORTER"/>
    <property type="match status" value="1"/>
</dbReference>
<dbReference type="InterPro" id="IPR043429">
    <property type="entry name" value="ArtM/GltK/GlnP/TcyL/YhdX-like"/>
</dbReference>
<organism evidence="11 12">
    <name type="scientific">Limnospira platensis NIES-46</name>
    <dbReference type="NCBI Taxonomy" id="1236695"/>
    <lineage>
        <taxon>Bacteria</taxon>
        <taxon>Bacillati</taxon>
        <taxon>Cyanobacteriota</taxon>
        <taxon>Cyanophyceae</taxon>
        <taxon>Oscillatoriophycideae</taxon>
        <taxon>Oscillatoriales</taxon>
        <taxon>Sirenicapillariaceae</taxon>
        <taxon>Limnospira</taxon>
    </lineage>
</organism>
<name>A0A5M3TFE7_LIMPL</name>
<keyword evidence="8 9" id="KW-0472">Membrane</keyword>
<feature type="transmembrane region" description="Helical" evidence="9">
    <location>
        <begin position="93"/>
        <end position="114"/>
    </location>
</feature>
<keyword evidence="7 9" id="KW-1133">Transmembrane helix</keyword>
<dbReference type="EMBL" id="BIMW01000177">
    <property type="protein sequence ID" value="GCE96279.1"/>
    <property type="molecule type" value="Genomic_DNA"/>
</dbReference>
<evidence type="ECO:0000256" key="8">
    <source>
        <dbReference type="ARBA" id="ARBA00023136"/>
    </source>
</evidence>
<dbReference type="CDD" id="cd06261">
    <property type="entry name" value="TM_PBP2"/>
    <property type="match status" value="1"/>
</dbReference>
<comment type="caution">
    <text evidence="11">The sequence shown here is derived from an EMBL/GenBank/DDBJ whole genome shotgun (WGS) entry which is preliminary data.</text>
</comment>
<evidence type="ECO:0000256" key="6">
    <source>
        <dbReference type="ARBA" id="ARBA00022970"/>
    </source>
</evidence>
<dbReference type="Pfam" id="PF00528">
    <property type="entry name" value="BPD_transp_1"/>
    <property type="match status" value="1"/>
</dbReference>
<keyword evidence="5 9" id="KW-0812">Transmembrane</keyword>
<feature type="transmembrane region" description="Helical" evidence="9">
    <location>
        <begin position="215"/>
        <end position="235"/>
    </location>
</feature>
<dbReference type="GeneID" id="301685108"/>
<evidence type="ECO:0000256" key="4">
    <source>
        <dbReference type="ARBA" id="ARBA00022475"/>
    </source>
</evidence>
<keyword evidence="12" id="KW-1185">Reference proteome</keyword>
<evidence type="ECO:0000313" key="11">
    <source>
        <dbReference type="EMBL" id="GCE96279.1"/>
    </source>
</evidence>
<dbReference type="PROSITE" id="PS50928">
    <property type="entry name" value="ABC_TM1"/>
    <property type="match status" value="1"/>
</dbReference>
<comment type="subcellular location">
    <subcellularLocation>
        <location evidence="1 9">Cell membrane</location>
        <topology evidence="1 9">Multi-pass membrane protein</topology>
    </subcellularLocation>
</comment>